<dbReference type="AlphaFoldDB" id="A0A3Q9FJ56"/>
<reference evidence="2 3" key="1">
    <citation type="submission" date="2018-12" db="EMBL/GenBank/DDBJ databases">
        <title>Flammeovirga pectinis sp. nov., isolated from the gut of the Korean scallop, Patinopecten yessoensis.</title>
        <authorList>
            <person name="Bae J.-W."/>
            <person name="Jeong Y.-S."/>
            <person name="Kang W."/>
        </authorList>
    </citation>
    <scope>NUCLEOTIDE SEQUENCE [LARGE SCALE GENOMIC DNA]</scope>
    <source>
        <strain evidence="2 3">L12M1</strain>
    </source>
</reference>
<protein>
    <submittedName>
        <fullName evidence="2">Uncharacterized protein</fullName>
    </submittedName>
</protein>
<dbReference type="Proteomes" id="UP000267268">
    <property type="component" value="Chromosome 1"/>
</dbReference>
<keyword evidence="3" id="KW-1185">Reference proteome</keyword>
<dbReference type="OrthoDB" id="978907at2"/>
<keyword evidence="1" id="KW-0732">Signal</keyword>
<evidence type="ECO:0000313" key="2">
    <source>
        <dbReference type="EMBL" id="AZQ60972.1"/>
    </source>
</evidence>
<evidence type="ECO:0000256" key="1">
    <source>
        <dbReference type="SAM" id="SignalP"/>
    </source>
</evidence>
<feature type="signal peptide" evidence="1">
    <location>
        <begin position="1"/>
        <end position="18"/>
    </location>
</feature>
<sequence length="174" mass="20301">MLRLTIVLLFCIIGSLNAQDVGDYHVISANEFSSYSAFSSSPPPHITGHGAKSDSLSRSNLVFDYYEAGNEYYAIESWADYYYWLSKKYEVLFSKPELFEHFYNKKDNISMIKYLSYNFSVWHFPSAIRIEPHVELSDGENRFSLSNHIIKNETDLEYMLKQIAIKQEQYVSKD</sequence>
<name>A0A3Q9FJ56_9BACT</name>
<organism evidence="2 3">
    <name type="scientific">Flammeovirga pectinis</name>
    <dbReference type="NCBI Taxonomy" id="2494373"/>
    <lineage>
        <taxon>Bacteria</taxon>
        <taxon>Pseudomonadati</taxon>
        <taxon>Bacteroidota</taxon>
        <taxon>Cytophagia</taxon>
        <taxon>Cytophagales</taxon>
        <taxon>Flammeovirgaceae</taxon>
        <taxon>Flammeovirga</taxon>
    </lineage>
</organism>
<dbReference type="RefSeq" id="WP_126610941.1">
    <property type="nucleotide sequence ID" value="NZ_CP034562.1"/>
</dbReference>
<proteinExistence type="predicted"/>
<accession>A0A3Q9FJ56</accession>
<evidence type="ECO:0000313" key="3">
    <source>
        <dbReference type="Proteomes" id="UP000267268"/>
    </source>
</evidence>
<dbReference type="EMBL" id="CP034562">
    <property type="protein sequence ID" value="AZQ60972.1"/>
    <property type="molecule type" value="Genomic_DNA"/>
</dbReference>
<gene>
    <name evidence="2" type="ORF">EI427_01695</name>
</gene>
<dbReference type="KEGG" id="fll:EI427_01695"/>
<feature type="chain" id="PRO_5018549918" evidence="1">
    <location>
        <begin position="19"/>
        <end position="174"/>
    </location>
</feature>